<evidence type="ECO:0000259" key="2">
    <source>
        <dbReference type="Pfam" id="PF20736"/>
    </source>
</evidence>
<evidence type="ECO:0008006" key="5">
    <source>
        <dbReference type="Google" id="ProtNLM"/>
    </source>
</evidence>
<dbReference type="PANTHER" id="PTHR31151:SF0">
    <property type="entry name" value="PROLINE-TRNA LIGASE (DUF1680)"/>
    <property type="match status" value="1"/>
</dbReference>
<gene>
    <name evidence="3" type="ORF">EDB95_4815</name>
</gene>
<evidence type="ECO:0000259" key="1">
    <source>
        <dbReference type="Pfam" id="PF07944"/>
    </source>
</evidence>
<evidence type="ECO:0000313" key="3">
    <source>
        <dbReference type="EMBL" id="TDW96979.1"/>
    </source>
</evidence>
<dbReference type="Gene3D" id="1.50.10.20">
    <property type="match status" value="1"/>
</dbReference>
<reference evidence="3 4" key="1">
    <citation type="submission" date="2019-03" db="EMBL/GenBank/DDBJ databases">
        <title>Genomic Encyclopedia of Type Strains, Phase IV (KMG-IV): sequencing the most valuable type-strain genomes for metagenomic binning, comparative biology and taxonomic classification.</title>
        <authorList>
            <person name="Goeker M."/>
        </authorList>
    </citation>
    <scope>NUCLEOTIDE SEQUENCE [LARGE SCALE GENOMIC DNA]</scope>
    <source>
        <strain evidence="3 4">DSM 100059</strain>
    </source>
</reference>
<name>A0A4R8DH07_9BACT</name>
<dbReference type="InterPro" id="IPR049046">
    <property type="entry name" value="Beta-AFase-like_GH127_middle"/>
</dbReference>
<keyword evidence="4" id="KW-1185">Reference proteome</keyword>
<proteinExistence type="predicted"/>
<dbReference type="InterPro" id="IPR008928">
    <property type="entry name" value="6-hairpin_glycosidase_sf"/>
</dbReference>
<dbReference type="SUPFAM" id="SSF48208">
    <property type="entry name" value="Six-hairpin glycosidases"/>
    <property type="match status" value="1"/>
</dbReference>
<dbReference type="AlphaFoldDB" id="A0A4R8DH07"/>
<dbReference type="GO" id="GO:0005975">
    <property type="term" value="P:carbohydrate metabolic process"/>
    <property type="evidence" value="ECO:0007669"/>
    <property type="project" value="InterPro"/>
</dbReference>
<dbReference type="Proteomes" id="UP000294498">
    <property type="component" value="Unassembled WGS sequence"/>
</dbReference>
<sequence>MALNLLNRFSKYNCIFTPTFFRRYIMKKLLSTAAPLFLAAGLAAQSHYPGQHASKFAIKDALIPKVYAFDLEDVTLLDSRFTENMEREEHWIMSIPVDKLLHSFRTNAGVPSGTEGGYSEELRLGGWESLDCELRGHTTGHILSGLAMLYGTTKDDRYRSKADSLVKGLAEVQKALDQGGYLSAFPQELINRNLEGGNVWAPWYTLHKLLAGLIDQYLYDNNRQALDIAKGMGNWAYNKLKTVGPAQRAVMLKNEFGGINETFYNLYAITADTSYRWLGDLFYQNETLEPLKAGKDILAGRHANTYIPKLIGLTREYEIDGKGDGDGIARFFWETVVEHHTFATGSNSDQEHFFKADDISDHLTGYTGESCNVYNMLKLTRHLYTHTMDERYMDFYERALFNHILGQQDPKTGMIAYFLPMMAGAHKVYSTPDSSFWCCVGTGFENQAKYGESIYYHTDRGVVVNLFIPSELHGQFGLRQETDFPQTGATKLTVLTAGGDIQELLLRYPSWAVDGASIRINGKSIRIKEKPGSYIVLSRRWQTGDVIEVNFPMRLHTVPANDNPNVAAIAYGPIILAGEMGTEGFTGREPYSDPRKHNDYYTYDYHVPANIGTTLDSAKIRQTGPLTFEVKDRHLVLRPLYDIHRERYIVYWKLAR</sequence>
<organism evidence="3 4">
    <name type="scientific">Dinghuibacter silviterrae</name>
    <dbReference type="NCBI Taxonomy" id="1539049"/>
    <lineage>
        <taxon>Bacteria</taxon>
        <taxon>Pseudomonadati</taxon>
        <taxon>Bacteroidota</taxon>
        <taxon>Chitinophagia</taxon>
        <taxon>Chitinophagales</taxon>
        <taxon>Chitinophagaceae</taxon>
        <taxon>Dinghuibacter</taxon>
    </lineage>
</organism>
<feature type="domain" description="Non-reducing end beta-L-arabinofuranosidase-like GH127 catalytic" evidence="1">
    <location>
        <begin position="73"/>
        <end position="452"/>
    </location>
</feature>
<dbReference type="Pfam" id="PF20736">
    <property type="entry name" value="Glyco_hydro127M"/>
    <property type="match status" value="1"/>
</dbReference>
<protein>
    <recommendedName>
        <fullName evidence="5">DUF4986 domain-containing protein</fullName>
    </recommendedName>
</protein>
<feature type="domain" description="Non-reducing end beta-L-arabinofuranosidase-like GH127 middle" evidence="2">
    <location>
        <begin position="462"/>
        <end position="553"/>
    </location>
</feature>
<dbReference type="Pfam" id="PF07944">
    <property type="entry name" value="Beta-AFase-like_GH127_cat"/>
    <property type="match status" value="1"/>
</dbReference>
<comment type="caution">
    <text evidence="3">The sequence shown here is derived from an EMBL/GenBank/DDBJ whole genome shotgun (WGS) entry which is preliminary data.</text>
</comment>
<evidence type="ECO:0000313" key="4">
    <source>
        <dbReference type="Proteomes" id="UP000294498"/>
    </source>
</evidence>
<dbReference type="EMBL" id="SODV01000002">
    <property type="protein sequence ID" value="TDW96979.1"/>
    <property type="molecule type" value="Genomic_DNA"/>
</dbReference>
<dbReference type="PANTHER" id="PTHR31151">
    <property type="entry name" value="PROLINE-TRNA LIGASE (DUF1680)"/>
    <property type="match status" value="1"/>
</dbReference>
<accession>A0A4R8DH07</accession>
<dbReference type="InterPro" id="IPR012878">
    <property type="entry name" value="Beta-AFase-like_GH127_cat"/>
</dbReference>